<name>A0ABN8ZP70_RANTA</name>
<feature type="chain" id="PRO_5045862929" description="Saposin B-type domain-containing protein" evidence="2">
    <location>
        <begin position="21"/>
        <end position="245"/>
    </location>
</feature>
<organism evidence="4 5">
    <name type="scientific">Rangifer tarandus platyrhynchus</name>
    <name type="common">Svalbard reindeer</name>
    <dbReference type="NCBI Taxonomy" id="3082113"/>
    <lineage>
        <taxon>Eukaryota</taxon>
        <taxon>Metazoa</taxon>
        <taxon>Chordata</taxon>
        <taxon>Craniata</taxon>
        <taxon>Vertebrata</taxon>
        <taxon>Euteleostomi</taxon>
        <taxon>Mammalia</taxon>
        <taxon>Eutheria</taxon>
        <taxon>Laurasiatheria</taxon>
        <taxon>Artiodactyla</taxon>
        <taxon>Ruminantia</taxon>
        <taxon>Pecora</taxon>
        <taxon>Cervidae</taxon>
        <taxon>Odocoileinae</taxon>
        <taxon>Rangifer</taxon>
    </lineage>
</organism>
<dbReference type="InterPro" id="IPR007856">
    <property type="entry name" value="SapB_1"/>
</dbReference>
<keyword evidence="1" id="KW-1015">Disulfide bond</keyword>
<gene>
    <name evidence="4" type="ORF">MRATA1EN1_LOCUS23355</name>
</gene>
<sequence>MTSWAVLLIASVLLVAPGLAFSGLTPEHHDQATAHLCEGDELCQGLSPEDPQGDLVLQREELGLLCDNCRKIIQHLEEMVGDQPNEKTIREAASKVCSKMKMLRGVCKSIMKKFLRVISLDILDGKKPQAICFDIRLCTSKAGPVTPCVGSSHPPPSPALLAIPGQHPFLRLFQTIHLVSLRYLPTPFSQACGNLQEKSTASPPPAPPSLVLPGAAVNENRALAARAARAGEAAALTDLGNRASV</sequence>
<reference evidence="4" key="1">
    <citation type="submission" date="2023-04" db="EMBL/GenBank/DDBJ databases">
        <authorList>
            <consortium name="ELIXIR-Norway"/>
        </authorList>
    </citation>
    <scope>NUCLEOTIDE SEQUENCE [LARGE SCALE GENOMIC DNA]</scope>
</reference>
<feature type="signal peptide" evidence="2">
    <location>
        <begin position="1"/>
        <end position="20"/>
    </location>
</feature>
<keyword evidence="2" id="KW-0732">Signal</keyword>
<dbReference type="InterPro" id="IPR008139">
    <property type="entry name" value="SaposinB_dom"/>
</dbReference>
<protein>
    <recommendedName>
        <fullName evidence="3">Saposin B-type domain-containing protein</fullName>
    </recommendedName>
</protein>
<dbReference type="Pfam" id="PF05184">
    <property type="entry name" value="SapB_1"/>
    <property type="match status" value="1"/>
</dbReference>
<accession>A0ABN8ZP70</accession>
<dbReference type="InterPro" id="IPR038847">
    <property type="entry name" value="Granulysin-like"/>
</dbReference>
<evidence type="ECO:0000313" key="4">
    <source>
        <dbReference type="EMBL" id="CAI9174393.1"/>
    </source>
</evidence>
<dbReference type="Gene3D" id="1.10.225.10">
    <property type="entry name" value="Saposin-like"/>
    <property type="match status" value="1"/>
</dbReference>
<evidence type="ECO:0000256" key="2">
    <source>
        <dbReference type="SAM" id="SignalP"/>
    </source>
</evidence>
<dbReference type="PROSITE" id="PS50015">
    <property type="entry name" value="SAP_B"/>
    <property type="match status" value="1"/>
</dbReference>
<feature type="domain" description="Saposin B-type" evidence="3">
    <location>
        <begin position="62"/>
        <end position="142"/>
    </location>
</feature>
<dbReference type="SMART" id="SM00741">
    <property type="entry name" value="SapB"/>
    <property type="match status" value="1"/>
</dbReference>
<dbReference type="InterPro" id="IPR011001">
    <property type="entry name" value="Saposin-like"/>
</dbReference>
<dbReference type="EMBL" id="OX459940">
    <property type="protein sequence ID" value="CAI9174393.1"/>
    <property type="molecule type" value="Genomic_DNA"/>
</dbReference>
<evidence type="ECO:0000256" key="1">
    <source>
        <dbReference type="ARBA" id="ARBA00023157"/>
    </source>
</evidence>
<dbReference type="Proteomes" id="UP001176941">
    <property type="component" value="Chromosome 4"/>
</dbReference>
<dbReference type="PANTHER" id="PTHR15541">
    <property type="entry name" value="GRANULYSIN RELATED"/>
    <property type="match status" value="1"/>
</dbReference>
<keyword evidence="5" id="KW-1185">Reference proteome</keyword>
<dbReference type="SUPFAM" id="SSF47862">
    <property type="entry name" value="Saposin"/>
    <property type="match status" value="1"/>
</dbReference>
<evidence type="ECO:0000313" key="5">
    <source>
        <dbReference type="Proteomes" id="UP001176941"/>
    </source>
</evidence>
<proteinExistence type="predicted"/>
<evidence type="ECO:0000259" key="3">
    <source>
        <dbReference type="PROSITE" id="PS50015"/>
    </source>
</evidence>
<dbReference type="PANTHER" id="PTHR15541:SF2">
    <property type="entry name" value="GRANULYSIN"/>
    <property type="match status" value="1"/>
</dbReference>